<dbReference type="EMBL" id="CP163445">
    <property type="protein sequence ID" value="XDQ81184.1"/>
    <property type="molecule type" value="Genomic_DNA"/>
</dbReference>
<evidence type="ECO:0000259" key="1">
    <source>
        <dbReference type="Pfam" id="PF00723"/>
    </source>
</evidence>
<dbReference type="Gene3D" id="1.50.10.10">
    <property type="match status" value="1"/>
</dbReference>
<reference evidence="3" key="1">
    <citation type="submission" date="2024-07" db="EMBL/GenBank/DDBJ databases">
        <authorList>
            <person name="Yu S.T."/>
        </authorList>
    </citation>
    <scope>NUCLEOTIDE SEQUENCE</scope>
    <source>
        <strain evidence="3">Y1</strain>
    </source>
</reference>
<dbReference type="Pfam" id="PF19291">
    <property type="entry name" value="TREH_N"/>
    <property type="match status" value="1"/>
</dbReference>
<sequence>MSLPMSAPPIEDHALIGNGRTAALVTRDAMLTWLCWPRFDSTAVFSALLGDDEHGFWRVAPARDSDGAPTLRTRRRYAGNSAVLEQEWSTPLGSARVTLFMPAPDATGYAPARIVWVVEGLTGKVDFASEFHPRPGYGSLSPVFHRVEHSGQARLVATSGHDSFCLDGPLHSVGQQGPCRADFTVAAGQKTVLALSWQPADLPFPAPTDSLAELADALRFWESWASACTYQGPHRAVVLRALVTLKLMCSADGGMVAAPTTSLPEALGGERNWDYRFAWLRDWSLAVKTLVRCGFLDESRTFRDWLLAHVDPVDPGVLYGIGGETGVEEYVLDHLPGYEGSRPVRVGNGAAGQLQLDVPGEVADALLAAEDAGLAPDPDADRWLLLQADVLEQRWRDPDEGIWEVRGPRRHFTHSKILAWVFFDRLVTLLERRTPVDSERLEHLRAVREEIHADVCARGLDPQRGAFTQYYGGEDLDASLLLIPALGFLPGDDKRVIATVEAVQREQATPDGLVHRYPTHAASGANVDGLAGREGAFLPCAFWLADALHAIGYRDAASELLDRLLVLRNDVGLLAEEYDPVSERQLGNYPQAFSMLALVDSCLAQQYQAVALPTQPRPAPAVLTAVEAQ</sequence>
<evidence type="ECO:0000259" key="2">
    <source>
        <dbReference type="Pfam" id="PF19291"/>
    </source>
</evidence>
<dbReference type="Pfam" id="PF00723">
    <property type="entry name" value="Glyco_hydro_15"/>
    <property type="match status" value="1"/>
</dbReference>
<proteinExistence type="predicted"/>
<dbReference type="InterPro" id="IPR011613">
    <property type="entry name" value="GH15-like"/>
</dbReference>
<dbReference type="RefSeq" id="WP_369184152.1">
    <property type="nucleotide sequence ID" value="NZ_CP163445.1"/>
</dbReference>
<dbReference type="AlphaFoldDB" id="A0AB39TQ46"/>
<name>A0AB39TQ46_9ACTN</name>
<accession>A0AB39TQ46</accession>
<dbReference type="PANTHER" id="PTHR31616">
    <property type="entry name" value="TREHALASE"/>
    <property type="match status" value="1"/>
</dbReference>
<dbReference type="GO" id="GO:0005975">
    <property type="term" value="P:carbohydrate metabolic process"/>
    <property type="evidence" value="ECO:0007669"/>
    <property type="project" value="InterPro"/>
</dbReference>
<feature type="domain" description="Trehalase-like N-terminal" evidence="2">
    <location>
        <begin position="6"/>
        <end position="143"/>
    </location>
</feature>
<dbReference type="InterPro" id="IPR008928">
    <property type="entry name" value="6-hairpin_glycosidase_sf"/>
</dbReference>
<dbReference type="PANTHER" id="PTHR31616:SF0">
    <property type="entry name" value="GLUCAN 1,4-ALPHA-GLUCOSIDASE"/>
    <property type="match status" value="1"/>
</dbReference>
<evidence type="ECO:0000313" key="3">
    <source>
        <dbReference type="EMBL" id="XDQ81184.1"/>
    </source>
</evidence>
<dbReference type="GO" id="GO:0004553">
    <property type="term" value="F:hydrolase activity, hydrolyzing O-glycosyl compounds"/>
    <property type="evidence" value="ECO:0007669"/>
    <property type="project" value="TreeGrafter"/>
</dbReference>
<feature type="domain" description="GH15-like" evidence="1">
    <location>
        <begin position="233"/>
        <end position="600"/>
    </location>
</feature>
<organism evidence="3">
    <name type="scientific">Streptomyces sp. Y1</name>
    <dbReference type="NCBI Taxonomy" id="3238634"/>
    <lineage>
        <taxon>Bacteria</taxon>
        <taxon>Bacillati</taxon>
        <taxon>Actinomycetota</taxon>
        <taxon>Actinomycetes</taxon>
        <taxon>Kitasatosporales</taxon>
        <taxon>Streptomycetaceae</taxon>
        <taxon>Streptomyces</taxon>
    </lineage>
</organism>
<protein>
    <submittedName>
        <fullName evidence="3">Glycoside hydrolase family 15 protein</fullName>
    </submittedName>
</protein>
<dbReference type="InterPro" id="IPR045582">
    <property type="entry name" value="Trehalase-like_N"/>
</dbReference>
<dbReference type="InterPro" id="IPR012341">
    <property type="entry name" value="6hp_glycosidase-like_sf"/>
</dbReference>
<dbReference type="SUPFAM" id="SSF48208">
    <property type="entry name" value="Six-hairpin glycosidases"/>
    <property type="match status" value="1"/>
</dbReference>
<gene>
    <name evidence="3" type="ORF">AB2U05_23330</name>
</gene>
<keyword evidence="3" id="KW-0378">Hydrolase</keyword>